<reference evidence="3 4" key="1">
    <citation type="journal article" date="2016" name="Sci. Rep.">
        <title>Peltaster fructicola genome reveals evolution from an invasive phytopathogen to an ectophytic parasite.</title>
        <authorList>
            <person name="Xu C."/>
            <person name="Chen H."/>
            <person name="Gleason M.L."/>
            <person name="Xu J.R."/>
            <person name="Liu H."/>
            <person name="Zhang R."/>
            <person name="Sun G."/>
        </authorList>
    </citation>
    <scope>NUCLEOTIDE SEQUENCE [LARGE SCALE GENOMIC DNA]</scope>
    <source>
        <strain evidence="3 4">LNHT1506</strain>
    </source>
</reference>
<organism evidence="3 4">
    <name type="scientific">Peltaster fructicola</name>
    <dbReference type="NCBI Taxonomy" id="286661"/>
    <lineage>
        <taxon>Eukaryota</taxon>
        <taxon>Fungi</taxon>
        <taxon>Dikarya</taxon>
        <taxon>Ascomycota</taxon>
        <taxon>Pezizomycotina</taxon>
        <taxon>Dothideomycetes</taxon>
        <taxon>Dothideomycetes incertae sedis</taxon>
        <taxon>Peltaster</taxon>
    </lineage>
</organism>
<evidence type="ECO:0000313" key="4">
    <source>
        <dbReference type="Proteomes" id="UP000503462"/>
    </source>
</evidence>
<dbReference type="InterPro" id="IPR038921">
    <property type="entry name" value="YOR389W-like"/>
</dbReference>
<feature type="compositionally biased region" description="Polar residues" evidence="1">
    <location>
        <begin position="67"/>
        <end position="78"/>
    </location>
</feature>
<dbReference type="PANTHER" id="PTHR35204">
    <property type="entry name" value="YALI0A21131P"/>
    <property type="match status" value="1"/>
</dbReference>
<accession>A0A6H0XSC7</accession>
<dbReference type="PANTHER" id="PTHR35204:SF1">
    <property type="entry name" value="ENTEROTOXIN"/>
    <property type="match status" value="1"/>
</dbReference>
<feature type="region of interest" description="Disordered" evidence="1">
    <location>
        <begin position="67"/>
        <end position="96"/>
    </location>
</feature>
<evidence type="ECO:0000256" key="2">
    <source>
        <dbReference type="SAM" id="SignalP"/>
    </source>
</evidence>
<dbReference type="EMBL" id="CP051140">
    <property type="protein sequence ID" value="QIW97666.1"/>
    <property type="molecule type" value="Genomic_DNA"/>
</dbReference>
<keyword evidence="2" id="KW-0732">Signal</keyword>
<evidence type="ECO:0000313" key="3">
    <source>
        <dbReference type="EMBL" id="QIW97666.1"/>
    </source>
</evidence>
<proteinExistence type="predicted"/>
<protein>
    <submittedName>
        <fullName evidence="3">Uncharacterized protein</fullName>
    </submittedName>
</protein>
<keyword evidence="4" id="KW-1185">Reference proteome</keyword>
<name>A0A6H0XSC7_9PEZI</name>
<feature type="region of interest" description="Disordered" evidence="1">
    <location>
        <begin position="480"/>
        <end position="503"/>
    </location>
</feature>
<dbReference type="Proteomes" id="UP000503462">
    <property type="component" value="Chromosome 2"/>
</dbReference>
<dbReference type="AlphaFoldDB" id="A0A6H0XSC7"/>
<evidence type="ECO:0000256" key="1">
    <source>
        <dbReference type="SAM" id="MobiDB-lite"/>
    </source>
</evidence>
<gene>
    <name evidence="3" type="ORF">AMS68_003184</name>
</gene>
<dbReference type="OrthoDB" id="10261782at2759"/>
<sequence length="503" mass="55931">MRADILLLVLGIQRCLAEAADLHGLGHANHLFNAVHSAMRQWGSSLLHNGMTAFIATVPADTEFYHGTSSKTGLTAQNGPPPGRGLPPGRQTPDTADNIWCIPGRPCAAHPRDHQDFSGRGQQSLHMVNDEVGHGYLHTYRTKHSLRLLYVDGQSAAKSTKGTLDMQDVVILREQLPSSGGDDGKGHSGPMFEHERAEALCNRARKEWRGNIDGILRMEGGFEIILCSFEDHLDIVSIKQTQETRSRMLTGDPNIAPPPEKSNDMMHYYKAVAARYDGIGGQRVSLQYDRFVSLYAYPGAIYYDDNDLPRARNGTASLEEARNAIDNMVLSSVGQDAFNWQAISDMVVARYADAIDYLTSGQLGSLSQAKEEIEHALRPFINYSARDNSEEIERCTAQFFPWTLSLREHTTPIAGAAIQAVSHTICQELSRASQMHSLEDITSTLKHLKGWLGWTTWKRCRGCKVNEVCFLPIWPRGTAEDFESPQCKSSLERSRGQGSYWND</sequence>
<feature type="signal peptide" evidence="2">
    <location>
        <begin position="1"/>
        <end position="19"/>
    </location>
</feature>
<feature type="chain" id="PRO_5026236291" evidence="2">
    <location>
        <begin position="20"/>
        <end position="503"/>
    </location>
</feature>